<sequence>MVRNTSCAVSTYFEILIARVSDIEAHMSPHPCRECRCIRLYPVDSRAVLNQKRLSQVGKEGNTEEIRAVTGRKVPNERVGHMGFPGNQPRRVQIWIEDILCSEERGQDGDMA</sequence>
<reference evidence="2" key="1">
    <citation type="journal article" date="2010" name="Genome Res.">
        <title>Population genomic sequencing of Coccidioides fungi reveals recent hybridization and transposon control.</title>
        <authorList>
            <person name="Neafsey D.E."/>
            <person name="Barker B.M."/>
            <person name="Sharpton T.J."/>
            <person name="Stajich J.E."/>
            <person name="Park D.J."/>
            <person name="Whiston E."/>
            <person name="Hung C.-Y."/>
            <person name="McMahan C."/>
            <person name="White J."/>
            <person name="Sykes S."/>
            <person name="Heiman D."/>
            <person name="Young S."/>
            <person name="Zeng Q."/>
            <person name="Abouelleil A."/>
            <person name="Aftuck L."/>
            <person name="Bessette D."/>
            <person name="Brown A."/>
            <person name="FitzGerald M."/>
            <person name="Lui A."/>
            <person name="Macdonald J.P."/>
            <person name="Priest M."/>
            <person name="Orbach M.J."/>
            <person name="Galgiani J.N."/>
            <person name="Kirkland T.N."/>
            <person name="Cole G.T."/>
            <person name="Birren B.W."/>
            <person name="Henn M.R."/>
            <person name="Taylor J.W."/>
            <person name="Rounsley S.D."/>
        </authorList>
    </citation>
    <scope>NUCLEOTIDE SEQUENCE [LARGE SCALE GENOMIC DNA]</scope>
    <source>
        <strain evidence="2">RMSCC 2394</strain>
    </source>
</reference>
<organism evidence="1 2">
    <name type="scientific">Coccidioides immitis RMSCC 2394</name>
    <dbReference type="NCBI Taxonomy" id="404692"/>
    <lineage>
        <taxon>Eukaryota</taxon>
        <taxon>Fungi</taxon>
        <taxon>Dikarya</taxon>
        <taxon>Ascomycota</taxon>
        <taxon>Pezizomycotina</taxon>
        <taxon>Eurotiomycetes</taxon>
        <taxon>Eurotiomycetidae</taxon>
        <taxon>Onygenales</taxon>
        <taxon>Onygenaceae</taxon>
        <taxon>Coccidioides</taxon>
    </lineage>
</organism>
<protein>
    <submittedName>
        <fullName evidence="1">Uncharacterized protein</fullName>
    </submittedName>
</protein>
<dbReference type="Proteomes" id="UP000054565">
    <property type="component" value="Unassembled WGS sequence"/>
</dbReference>
<dbReference type="AlphaFoldDB" id="A0A0J6Y665"/>
<accession>A0A0J6Y665</accession>
<proteinExistence type="predicted"/>
<gene>
    <name evidence="1" type="ORF">CIRG_09986</name>
</gene>
<dbReference type="EMBL" id="DS028102">
    <property type="protein sequence ID" value="KMP02163.1"/>
    <property type="molecule type" value="Genomic_DNA"/>
</dbReference>
<name>A0A0J6Y665_COCIT</name>
<evidence type="ECO:0000313" key="2">
    <source>
        <dbReference type="Proteomes" id="UP000054565"/>
    </source>
</evidence>
<evidence type="ECO:0000313" key="1">
    <source>
        <dbReference type="EMBL" id="KMP02163.1"/>
    </source>
</evidence>